<dbReference type="KEGG" id="tdu:QJT80_04845"/>
<dbReference type="Pfam" id="PF14316">
    <property type="entry name" value="DUF4381"/>
    <property type="match status" value="1"/>
</dbReference>
<reference evidence="2" key="2">
    <citation type="submission" date="2023-04" db="EMBL/GenBank/DDBJ databases">
        <authorList>
            <person name="Beletskiy A.V."/>
            <person name="Mardanov A.V."/>
            <person name="Ravin N.V."/>
        </authorList>
    </citation>
    <scope>NUCLEOTIDE SEQUENCE</scope>
    <source>
        <strain evidence="2">GKL-01</strain>
    </source>
</reference>
<keyword evidence="1" id="KW-0472">Membrane</keyword>
<feature type="transmembrane region" description="Helical" evidence="1">
    <location>
        <begin position="26"/>
        <end position="46"/>
    </location>
</feature>
<dbReference type="AlphaFoldDB" id="A0AA95H6K1"/>
<reference evidence="2" key="1">
    <citation type="journal article" date="2023" name="Int. J. Mol. Sci.">
        <title>Metagenomics Revealed a New Genus 'Candidatus Thiocaldithrix dubininis' gen. nov., sp. nov. and a New Species 'Candidatus Thiothrix putei' sp. nov. in the Family Thiotrichaceae, Some Members of Which Have Traits of Both Na+- and H+-Motive Energetics.</title>
        <authorList>
            <person name="Ravin N.V."/>
            <person name="Muntyan M.S."/>
            <person name="Smolyakov D.D."/>
            <person name="Rudenko T.S."/>
            <person name="Beletsky A.V."/>
            <person name="Mardanov A.V."/>
            <person name="Grabovich M.Y."/>
        </authorList>
    </citation>
    <scope>NUCLEOTIDE SEQUENCE</scope>
    <source>
        <strain evidence="2">GKL-01</strain>
    </source>
</reference>
<evidence type="ECO:0000256" key="1">
    <source>
        <dbReference type="SAM" id="Phobius"/>
    </source>
</evidence>
<dbReference type="EMBL" id="CP124755">
    <property type="protein sequence ID" value="WGZ91807.1"/>
    <property type="molecule type" value="Genomic_DNA"/>
</dbReference>
<keyword evidence="1" id="KW-1133">Transmembrane helix</keyword>
<evidence type="ECO:0000313" key="2">
    <source>
        <dbReference type="EMBL" id="WGZ91807.1"/>
    </source>
</evidence>
<dbReference type="Proteomes" id="UP001300672">
    <property type="component" value="Chromosome"/>
</dbReference>
<name>A0AA95H6K1_9GAMM</name>
<sequence>MNPSSLALKDIHLPAHGVSIWPLAPLWWLLIALGVLGVLALVWYVWKRPAQPHYQKNDIALQALADLQTQYNQQPLELLREVSVLIRRIALTRFGRHRIAGLTGAAWLEFLDKTSGQAVFQQRYAAYVTASPYQANADLSDLQGFLQAVRHWIQAPKGLDHV</sequence>
<proteinExistence type="predicted"/>
<dbReference type="InterPro" id="IPR025489">
    <property type="entry name" value="DUF4381"/>
</dbReference>
<accession>A0AA95H6K1</accession>
<gene>
    <name evidence="2" type="ORF">QJT80_04845</name>
</gene>
<keyword evidence="1" id="KW-0812">Transmembrane</keyword>
<protein>
    <submittedName>
        <fullName evidence="2">DUF4381 domain-containing protein</fullName>
    </submittedName>
</protein>
<organism evidence="2">
    <name type="scientific">Candidatus Thiocaldithrix dubininis</name>
    <dbReference type="NCBI Taxonomy" id="3080823"/>
    <lineage>
        <taxon>Bacteria</taxon>
        <taxon>Pseudomonadati</taxon>
        <taxon>Pseudomonadota</taxon>
        <taxon>Gammaproteobacteria</taxon>
        <taxon>Thiotrichales</taxon>
        <taxon>Thiotrichaceae</taxon>
        <taxon>Candidatus Thiocaldithrix</taxon>
    </lineage>
</organism>